<protein>
    <recommendedName>
        <fullName evidence="3">Beta-lactamase</fullName>
    </recommendedName>
</protein>
<sequence>MIYDRRGSDEFREIDRWDDGVGWLAHPDEGGRRASHAVVGADGIWLLDPLWAPGVDDLLDEFVGKREGDVAGVAICSNWHTRDADRFARRYDASVFVPEWMGRVDERTAVPVRRYEGSVDTAVRTVRCEPIPLWNEAILYWDEHNTLYVPESMGTADPYTVGDERIGLELFRRLDPPRSLRELEPDRVLVGHGAGVLDDATRALEFALAGGRRRFPAAALENGPTTLRALYGAVRG</sequence>
<dbReference type="EMBL" id="AOIO01000021">
    <property type="protein sequence ID" value="ELZ02695.1"/>
    <property type="molecule type" value="Genomic_DNA"/>
</dbReference>
<organism evidence="1 2">
    <name type="scientific">Natrialba asiatica (strain ATCC 700177 / DSM 12278 / JCM 9576 / FERM P-10747 / NBRC 102637 / 172P1)</name>
    <dbReference type="NCBI Taxonomy" id="29540"/>
    <lineage>
        <taxon>Archaea</taxon>
        <taxon>Methanobacteriati</taxon>
        <taxon>Methanobacteriota</taxon>
        <taxon>Stenosarchaea group</taxon>
        <taxon>Halobacteria</taxon>
        <taxon>Halobacteriales</taxon>
        <taxon>Natrialbaceae</taxon>
        <taxon>Natrialba</taxon>
    </lineage>
</organism>
<reference evidence="1 2" key="1">
    <citation type="journal article" date="2014" name="PLoS Genet.">
        <title>Phylogenetically driven sequencing of extremely halophilic archaea reveals strategies for static and dynamic osmo-response.</title>
        <authorList>
            <person name="Becker E.A."/>
            <person name="Seitzer P.M."/>
            <person name="Tritt A."/>
            <person name="Larsen D."/>
            <person name="Krusor M."/>
            <person name="Yao A.I."/>
            <person name="Wu D."/>
            <person name="Madern D."/>
            <person name="Eisen J.A."/>
            <person name="Darling A.E."/>
            <person name="Facciotti M.T."/>
        </authorList>
    </citation>
    <scope>NUCLEOTIDE SEQUENCE [LARGE SCALE GENOMIC DNA]</scope>
    <source>
        <strain evidence="1 2">DSM 12278</strain>
    </source>
</reference>
<evidence type="ECO:0000313" key="2">
    <source>
        <dbReference type="Proteomes" id="UP000011554"/>
    </source>
</evidence>
<comment type="caution">
    <text evidence="1">The sequence shown here is derived from an EMBL/GenBank/DDBJ whole genome shotgun (WGS) entry which is preliminary data.</text>
</comment>
<dbReference type="AlphaFoldDB" id="M0AVX1"/>
<name>M0AVX1_NATA1</name>
<dbReference type="RefSeq" id="WP_006108733.1">
    <property type="nucleotide sequence ID" value="NZ_AOIO01000021.1"/>
</dbReference>
<dbReference type="Gene3D" id="3.60.15.10">
    <property type="entry name" value="Ribonuclease Z/Hydroxyacylglutathione hydrolase-like"/>
    <property type="match status" value="1"/>
</dbReference>
<evidence type="ECO:0000313" key="1">
    <source>
        <dbReference type="EMBL" id="ELZ02695.1"/>
    </source>
</evidence>
<dbReference type="OrthoDB" id="169463at2157"/>
<dbReference type="Proteomes" id="UP000011554">
    <property type="component" value="Unassembled WGS sequence"/>
</dbReference>
<evidence type="ECO:0008006" key="3">
    <source>
        <dbReference type="Google" id="ProtNLM"/>
    </source>
</evidence>
<proteinExistence type="predicted"/>
<dbReference type="PATRIC" id="fig|29540.5.peg.1736"/>
<dbReference type="eggNOG" id="arCOG04567">
    <property type="taxonomic scope" value="Archaea"/>
</dbReference>
<dbReference type="InterPro" id="IPR036866">
    <property type="entry name" value="RibonucZ/Hydroxyglut_hydro"/>
</dbReference>
<gene>
    <name evidence="1" type="ORF">C481_08506</name>
</gene>
<dbReference type="SUPFAM" id="SSF56281">
    <property type="entry name" value="Metallo-hydrolase/oxidoreductase"/>
    <property type="match status" value="1"/>
</dbReference>
<accession>M0AVX1</accession>
<keyword evidence="2" id="KW-1185">Reference proteome</keyword>